<protein>
    <recommendedName>
        <fullName evidence="2">DUF6594 domain-containing protein</fullName>
    </recommendedName>
</protein>
<keyword evidence="4" id="KW-1185">Reference proteome</keyword>
<feature type="domain" description="DUF6594" evidence="2">
    <location>
        <begin position="41"/>
        <end position="288"/>
    </location>
</feature>
<organism evidence="3 4">
    <name type="scientific">Aspergillus chevalieri</name>
    <name type="common">Eurotium chevalieri</name>
    <dbReference type="NCBI Taxonomy" id="182096"/>
    <lineage>
        <taxon>Eukaryota</taxon>
        <taxon>Fungi</taxon>
        <taxon>Dikarya</taxon>
        <taxon>Ascomycota</taxon>
        <taxon>Pezizomycotina</taxon>
        <taxon>Eurotiomycetes</taxon>
        <taxon>Eurotiomycetidae</taxon>
        <taxon>Eurotiales</taxon>
        <taxon>Aspergillaceae</taxon>
        <taxon>Aspergillus</taxon>
        <taxon>Aspergillus subgen. Aspergillus</taxon>
    </lineage>
</organism>
<feature type="transmembrane region" description="Helical" evidence="1">
    <location>
        <begin position="276"/>
        <end position="294"/>
    </location>
</feature>
<dbReference type="Proteomes" id="UP000637239">
    <property type="component" value="Chromosome 3"/>
</dbReference>
<dbReference type="KEGG" id="ache:ACHE_31255A"/>
<accession>A0A7R7VM72</accession>
<feature type="transmembrane region" description="Helical" evidence="1">
    <location>
        <begin position="251"/>
        <end position="269"/>
    </location>
</feature>
<evidence type="ECO:0000259" key="2">
    <source>
        <dbReference type="Pfam" id="PF20237"/>
    </source>
</evidence>
<dbReference type="PANTHER" id="PTHR34502">
    <property type="entry name" value="DUF6594 DOMAIN-CONTAINING PROTEIN-RELATED"/>
    <property type="match status" value="1"/>
</dbReference>
<proteinExistence type="predicted"/>
<gene>
    <name evidence="3" type="ORF">ACHE_31255A</name>
</gene>
<dbReference type="PANTHER" id="PTHR34502:SF5">
    <property type="entry name" value="DUF6594 DOMAIN-CONTAINING PROTEIN"/>
    <property type="match status" value="1"/>
</dbReference>
<evidence type="ECO:0000313" key="4">
    <source>
        <dbReference type="Proteomes" id="UP000637239"/>
    </source>
</evidence>
<keyword evidence="1" id="KW-0812">Transmembrane</keyword>
<dbReference type="EMBL" id="AP024418">
    <property type="protein sequence ID" value="BCR87268.1"/>
    <property type="molecule type" value="Genomic_DNA"/>
</dbReference>
<dbReference type="Pfam" id="PF20237">
    <property type="entry name" value="DUF6594"/>
    <property type="match status" value="1"/>
</dbReference>
<name>A0A7R7VM72_ASPCH</name>
<dbReference type="AlphaFoldDB" id="A0A7R7VM72"/>
<reference evidence="3" key="1">
    <citation type="submission" date="2021-01" db="EMBL/GenBank/DDBJ databases">
        <authorList>
            <consortium name="Aspergillus chevalieri M1 genome sequencing consortium"/>
            <person name="Kazuki M."/>
            <person name="Futagami T."/>
        </authorList>
    </citation>
    <scope>NUCLEOTIDE SEQUENCE</scope>
    <source>
        <strain evidence="3">M1</strain>
    </source>
</reference>
<feature type="transmembrane region" description="Helical" evidence="1">
    <location>
        <begin position="226"/>
        <end position="245"/>
    </location>
</feature>
<keyword evidence="1" id="KW-0472">Membrane</keyword>
<reference evidence="3" key="2">
    <citation type="submission" date="2021-02" db="EMBL/GenBank/DDBJ databases">
        <title>Aspergillus chevalieri M1 genome sequence.</title>
        <authorList>
            <person name="Kadooka C."/>
            <person name="Mori K."/>
            <person name="Futagami T."/>
        </authorList>
    </citation>
    <scope>NUCLEOTIDE SEQUENCE</scope>
    <source>
        <strain evidence="3">M1</strain>
    </source>
</reference>
<dbReference type="InterPro" id="IPR046529">
    <property type="entry name" value="DUF6594"/>
</dbReference>
<evidence type="ECO:0000256" key="1">
    <source>
        <dbReference type="SAM" id="Phobius"/>
    </source>
</evidence>
<dbReference type="RefSeq" id="XP_043135790.1">
    <property type="nucleotide sequence ID" value="XM_043277963.1"/>
</dbReference>
<keyword evidence="1" id="KW-1133">Transmembrane helix</keyword>
<sequence>MQPLTKSPRGRRSPPSDDIEKQLIQAVPVPQPLTSDQPAGYPRYSAYIAADETSQIYRRFSTLRTRLLLSKQDSLSVLENKLDKIDRGEKCKVFLGSRRRDRNQERHNVLLQIEAELAGYDELVERSARVARLTQAQRRDVEGLRKWVDGNGCIAREESRYLGHGGDLFTFSSEDEDPLSRLERSVEDALVPFFRSYYKKQASEDTPPDVSTPSAFLAKRVARASMAAIITTVLLLPMLVCSFLPSLIARVAITAISVMVLIAMVSGFTKARSIEVLAASAIYATVMMVLVTNGS</sequence>
<evidence type="ECO:0000313" key="3">
    <source>
        <dbReference type="EMBL" id="BCR87268.1"/>
    </source>
</evidence>
<dbReference type="GeneID" id="66981627"/>